<comment type="caution">
    <text evidence="3">The sequence shown here is derived from an EMBL/GenBank/DDBJ whole genome shotgun (WGS) entry which is preliminary data.</text>
</comment>
<feature type="domain" description="Methyltransferase" evidence="2">
    <location>
        <begin position="47"/>
        <end position="133"/>
    </location>
</feature>
<dbReference type="Pfam" id="PF13649">
    <property type="entry name" value="Methyltransf_25"/>
    <property type="match status" value="1"/>
</dbReference>
<name>A0ABP6L8K8_9ACTN</name>
<reference evidence="4" key="1">
    <citation type="journal article" date="2019" name="Int. J. Syst. Evol. Microbiol.">
        <title>The Global Catalogue of Microorganisms (GCM) 10K type strain sequencing project: providing services to taxonomists for standard genome sequencing and annotation.</title>
        <authorList>
            <consortium name="The Broad Institute Genomics Platform"/>
            <consortium name="The Broad Institute Genome Sequencing Center for Infectious Disease"/>
            <person name="Wu L."/>
            <person name="Ma J."/>
        </authorList>
    </citation>
    <scope>NUCLEOTIDE SEQUENCE [LARGE SCALE GENOMIC DNA]</scope>
    <source>
        <strain evidence="4">JCM 3106</strain>
    </source>
</reference>
<keyword evidence="4" id="KW-1185">Reference proteome</keyword>
<organism evidence="3 4">
    <name type="scientific">Streptosporangium longisporum</name>
    <dbReference type="NCBI Taxonomy" id="46187"/>
    <lineage>
        <taxon>Bacteria</taxon>
        <taxon>Bacillati</taxon>
        <taxon>Actinomycetota</taxon>
        <taxon>Actinomycetes</taxon>
        <taxon>Streptosporangiales</taxon>
        <taxon>Streptosporangiaceae</taxon>
        <taxon>Streptosporangium</taxon>
    </lineage>
</organism>
<dbReference type="GO" id="GO:0008168">
    <property type="term" value="F:methyltransferase activity"/>
    <property type="evidence" value="ECO:0007669"/>
    <property type="project" value="UniProtKB-KW"/>
</dbReference>
<dbReference type="InterPro" id="IPR041698">
    <property type="entry name" value="Methyltransf_25"/>
</dbReference>
<proteinExistence type="predicted"/>
<feature type="compositionally biased region" description="Basic and acidic residues" evidence="1">
    <location>
        <begin position="210"/>
        <end position="230"/>
    </location>
</feature>
<protein>
    <submittedName>
        <fullName evidence="3">Class I SAM-dependent methyltransferase</fullName>
    </submittedName>
</protein>
<evidence type="ECO:0000259" key="2">
    <source>
        <dbReference type="Pfam" id="PF13649"/>
    </source>
</evidence>
<evidence type="ECO:0000256" key="1">
    <source>
        <dbReference type="SAM" id="MobiDB-lite"/>
    </source>
</evidence>
<dbReference type="SUPFAM" id="SSF53335">
    <property type="entry name" value="S-adenosyl-L-methionine-dependent methyltransferases"/>
    <property type="match status" value="1"/>
</dbReference>
<evidence type="ECO:0000313" key="3">
    <source>
        <dbReference type="EMBL" id="GAA3032319.1"/>
    </source>
</evidence>
<dbReference type="EMBL" id="BAAAWD010000019">
    <property type="protein sequence ID" value="GAA3032319.1"/>
    <property type="molecule type" value="Genomic_DNA"/>
</dbReference>
<keyword evidence="3" id="KW-0489">Methyltransferase</keyword>
<dbReference type="GO" id="GO:0032259">
    <property type="term" value="P:methylation"/>
    <property type="evidence" value="ECO:0007669"/>
    <property type="project" value="UniProtKB-KW"/>
</dbReference>
<dbReference type="Gene3D" id="3.40.50.150">
    <property type="entry name" value="Vaccinia Virus protein VP39"/>
    <property type="match status" value="1"/>
</dbReference>
<feature type="region of interest" description="Disordered" evidence="1">
    <location>
        <begin position="200"/>
        <end position="230"/>
    </location>
</feature>
<keyword evidence="3" id="KW-0808">Transferase</keyword>
<gene>
    <name evidence="3" type="ORF">GCM10017559_69430</name>
</gene>
<dbReference type="Proteomes" id="UP001499930">
    <property type="component" value="Unassembled WGS sequence"/>
</dbReference>
<accession>A0ABP6L8K8</accession>
<sequence length="230" mass="24892">MYATALTGLGTEIEYADGTRTALEAGRWFAPIPGDEAMLARCRGLTLDIGSGPGRLTAELARRGVPALGIDITPQAVRLTRRAGGVALLGDVFGDLPWSGRWSSALLADGNIGIGGHPHALLRRVRQLLRPGGEVVVELAGPATASRVDRVRLRRPEVVGDWFGWAVVSVSDIARLARTGGLTTVEHHHEHGRWFARLRRPARPAPRPRAVRETPRPRAVRDRKVGRDAS</sequence>
<evidence type="ECO:0000313" key="4">
    <source>
        <dbReference type="Proteomes" id="UP001499930"/>
    </source>
</evidence>
<dbReference type="RefSeq" id="WP_425582696.1">
    <property type="nucleotide sequence ID" value="NZ_BAAAWD010000019.1"/>
</dbReference>
<dbReference type="InterPro" id="IPR029063">
    <property type="entry name" value="SAM-dependent_MTases_sf"/>
</dbReference>